<evidence type="ECO:0000313" key="2">
    <source>
        <dbReference type="EMBL" id="KAF7282416.1"/>
    </source>
</evidence>
<dbReference type="AlphaFoldDB" id="A0A834MFJ2"/>
<reference evidence="2" key="1">
    <citation type="submission" date="2020-08" db="EMBL/GenBank/DDBJ databases">
        <title>Genome sequencing and assembly of the red palm weevil Rhynchophorus ferrugineus.</title>
        <authorList>
            <person name="Dias G.B."/>
            <person name="Bergman C.M."/>
            <person name="Manee M."/>
        </authorList>
    </citation>
    <scope>NUCLEOTIDE SEQUENCE</scope>
    <source>
        <strain evidence="2">AA-2017</strain>
        <tissue evidence="2">Whole larva</tissue>
    </source>
</reference>
<feature type="region of interest" description="Disordered" evidence="1">
    <location>
        <begin position="52"/>
        <end position="71"/>
    </location>
</feature>
<protein>
    <submittedName>
        <fullName evidence="2">Uncharacterized protein</fullName>
    </submittedName>
</protein>
<dbReference type="EMBL" id="JAACXV010000175">
    <property type="protein sequence ID" value="KAF7282416.1"/>
    <property type="molecule type" value="Genomic_DNA"/>
</dbReference>
<evidence type="ECO:0000256" key="1">
    <source>
        <dbReference type="SAM" id="MobiDB-lite"/>
    </source>
</evidence>
<dbReference type="Proteomes" id="UP000625711">
    <property type="component" value="Unassembled WGS sequence"/>
</dbReference>
<keyword evidence="3" id="KW-1185">Reference proteome</keyword>
<sequence length="71" mass="7888">MNTLFLMLARYYLKFPDNFRVMFDDAPLPALTRQLFSNLDVGSVDATPVAGEVTISGSPGGTRTEYRTFPP</sequence>
<gene>
    <name evidence="2" type="ORF">GWI33_002729</name>
</gene>
<accession>A0A834MFJ2</accession>
<comment type="caution">
    <text evidence="2">The sequence shown here is derived from an EMBL/GenBank/DDBJ whole genome shotgun (WGS) entry which is preliminary data.</text>
</comment>
<proteinExistence type="predicted"/>
<evidence type="ECO:0000313" key="3">
    <source>
        <dbReference type="Proteomes" id="UP000625711"/>
    </source>
</evidence>
<name>A0A834MFJ2_RHYFE</name>
<organism evidence="2 3">
    <name type="scientific">Rhynchophorus ferrugineus</name>
    <name type="common">Red palm weevil</name>
    <name type="synonym">Curculio ferrugineus</name>
    <dbReference type="NCBI Taxonomy" id="354439"/>
    <lineage>
        <taxon>Eukaryota</taxon>
        <taxon>Metazoa</taxon>
        <taxon>Ecdysozoa</taxon>
        <taxon>Arthropoda</taxon>
        <taxon>Hexapoda</taxon>
        <taxon>Insecta</taxon>
        <taxon>Pterygota</taxon>
        <taxon>Neoptera</taxon>
        <taxon>Endopterygota</taxon>
        <taxon>Coleoptera</taxon>
        <taxon>Polyphaga</taxon>
        <taxon>Cucujiformia</taxon>
        <taxon>Curculionidae</taxon>
        <taxon>Dryophthorinae</taxon>
        <taxon>Rhynchophorus</taxon>
    </lineage>
</organism>